<protein>
    <submittedName>
        <fullName evidence="1">Uncharacterized protein</fullName>
    </submittedName>
</protein>
<organism evidence="1 2">
    <name type="scientific">Pomacea canaliculata</name>
    <name type="common">Golden apple snail</name>
    <dbReference type="NCBI Taxonomy" id="400727"/>
    <lineage>
        <taxon>Eukaryota</taxon>
        <taxon>Metazoa</taxon>
        <taxon>Spiralia</taxon>
        <taxon>Lophotrochozoa</taxon>
        <taxon>Mollusca</taxon>
        <taxon>Gastropoda</taxon>
        <taxon>Caenogastropoda</taxon>
        <taxon>Architaenioglossa</taxon>
        <taxon>Ampullarioidea</taxon>
        <taxon>Ampullariidae</taxon>
        <taxon>Pomacea</taxon>
    </lineage>
</organism>
<dbReference type="EMBL" id="PZQS01000003">
    <property type="protein sequence ID" value="PVD34794.1"/>
    <property type="molecule type" value="Genomic_DNA"/>
</dbReference>
<comment type="caution">
    <text evidence="1">The sequence shown here is derived from an EMBL/GenBank/DDBJ whole genome shotgun (WGS) entry which is preliminary data.</text>
</comment>
<gene>
    <name evidence="1" type="ORF">C0Q70_06071</name>
</gene>
<dbReference type="AlphaFoldDB" id="A0A2T7PMZ5"/>
<evidence type="ECO:0000313" key="2">
    <source>
        <dbReference type="Proteomes" id="UP000245119"/>
    </source>
</evidence>
<proteinExistence type="predicted"/>
<evidence type="ECO:0000313" key="1">
    <source>
        <dbReference type="EMBL" id="PVD34794.1"/>
    </source>
</evidence>
<dbReference type="InterPro" id="IPR045668">
    <property type="entry name" value="FHIP_KELAA_motif"/>
</dbReference>
<dbReference type="OrthoDB" id="6287422at2759"/>
<dbReference type="Pfam" id="PF19311">
    <property type="entry name" value="KELAA"/>
    <property type="match status" value="1"/>
</dbReference>
<name>A0A2T7PMZ5_POMCA</name>
<accession>A0A2T7PMZ5</accession>
<reference evidence="1 2" key="1">
    <citation type="submission" date="2018-04" db="EMBL/GenBank/DDBJ databases">
        <title>The genome of golden apple snail Pomacea canaliculata provides insight into stress tolerance and invasive adaptation.</title>
        <authorList>
            <person name="Liu C."/>
            <person name="Liu B."/>
            <person name="Ren Y."/>
            <person name="Zhang Y."/>
            <person name="Wang H."/>
            <person name="Li S."/>
            <person name="Jiang F."/>
            <person name="Yin L."/>
            <person name="Zhang G."/>
            <person name="Qian W."/>
            <person name="Fan W."/>
        </authorList>
    </citation>
    <scope>NUCLEOTIDE SEQUENCE [LARGE SCALE GENOMIC DNA]</scope>
    <source>
        <strain evidence="1">SZHN2017</strain>
        <tissue evidence="1">Muscle</tissue>
    </source>
</reference>
<sequence>MFLSHPEKKKVSLADLFRPKRSRPPVRKSPQLKQVEVAGGVGYHFINDFQRDTQDSHEELLKTWNAVYCALVLEEFLKELSALSLEHSLLTFDEVHIGS</sequence>
<keyword evidence="2" id="KW-1185">Reference proteome</keyword>
<dbReference type="Proteomes" id="UP000245119">
    <property type="component" value="Linkage Group LG3"/>
</dbReference>
<dbReference type="STRING" id="400727.A0A2T7PMZ5"/>